<organism evidence="2 3">
    <name type="scientific">Youxingia wuxianensis</name>
    <dbReference type="NCBI Taxonomy" id="2763678"/>
    <lineage>
        <taxon>Bacteria</taxon>
        <taxon>Bacillati</taxon>
        <taxon>Bacillota</taxon>
        <taxon>Clostridia</taxon>
        <taxon>Eubacteriales</taxon>
        <taxon>Oscillospiraceae</taxon>
        <taxon>Youxingia</taxon>
    </lineage>
</organism>
<accession>A0A926EKU2</accession>
<keyword evidence="1" id="KW-0812">Transmembrane</keyword>
<keyword evidence="3" id="KW-1185">Reference proteome</keyword>
<reference evidence="2" key="1">
    <citation type="submission" date="2020-08" db="EMBL/GenBank/DDBJ databases">
        <title>Genome public.</title>
        <authorList>
            <person name="Liu C."/>
            <person name="Sun Q."/>
        </authorList>
    </citation>
    <scope>NUCLEOTIDE SEQUENCE</scope>
    <source>
        <strain evidence="2">NSJ-64</strain>
    </source>
</reference>
<evidence type="ECO:0000256" key="1">
    <source>
        <dbReference type="SAM" id="Phobius"/>
    </source>
</evidence>
<gene>
    <name evidence="2" type="ORF">H8705_02385</name>
</gene>
<evidence type="ECO:0000313" key="3">
    <source>
        <dbReference type="Proteomes" id="UP000623678"/>
    </source>
</evidence>
<comment type="caution">
    <text evidence="2">The sequence shown here is derived from an EMBL/GenBank/DDBJ whole genome shotgun (WGS) entry which is preliminary data.</text>
</comment>
<dbReference type="EMBL" id="JACRTD010000002">
    <property type="protein sequence ID" value="MBC8584426.1"/>
    <property type="molecule type" value="Genomic_DNA"/>
</dbReference>
<evidence type="ECO:0000313" key="2">
    <source>
        <dbReference type="EMBL" id="MBC8584426.1"/>
    </source>
</evidence>
<proteinExistence type="predicted"/>
<name>A0A926EKU2_9FIRM</name>
<dbReference type="RefSeq" id="WP_262394260.1">
    <property type="nucleotide sequence ID" value="NZ_JACRTD010000002.1"/>
</dbReference>
<feature type="transmembrane region" description="Helical" evidence="1">
    <location>
        <begin position="64"/>
        <end position="85"/>
    </location>
</feature>
<dbReference type="Proteomes" id="UP000623678">
    <property type="component" value="Unassembled WGS sequence"/>
</dbReference>
<sequence length="91" mass="9753">MDLILVLLVGIGLGMTVFPVKWLKANSWVQLIGIGVMLFFLGASTSASPTFLTDIKTAGVQSILMMLAASAGAAVLVYFLTRIFMKEGKKE</sequence>
<keyword evidence="1" id="KW-1133">Transmembrane helix</keyword>
<evidence type="ECO:0008006" key="4">
    <source>
        <dbReference type="Google" id="ProtNLM"/>
    </source>
</evidence>
<protein>
    <recommendedName>
        <fullName evidence="4">DUF340 domain-containing protein</fullName>
    </recommendedName>
</protein>
<feature type="transmembrane region" description="Helical" evidence="1">
    <location>
        <begin position="29"/>
        <end position="52"/>
    </location>
</feature>
<keyword evidence="1" id="KW-0472">Membrane</keyword>
<dbReference type="AlphaFoldDB" id="A0A926EKU2"/>